<keyword evidence="3" id="KW-1185">Reference proteome</keyword>
<feature type="region of interest" description="Disordered" evidence="1">
    <location>
        <begin position="1"/>
        <end position="111"/>
    </location>
</feature>
<name>A0A1R3FXE2_9ROSI</name>
<protein>
    <submittedName>
        <fullName evidence="2">Uncharacterized protein</fullName>
    </submittedName>
</protein>
<proteinExistence type="predicted"/>
<evidence type="ECO:0000256" key="1">
    <source>
        <dbReference type="SAM" id="MobiDB-lite"/>
    </source>
</evidence>
<sequence>MSGTESRGRSGEKDDQLERSTKKVKAAAGLVDDSVTNPVVIGDEHQGAIDGGQQQDSGAGGGAQRESMVKPPTGDFGPWMIAQSRKPRRNVNHVPKSRAPVNSGGGEKAGSRFSALAEEEHDLNLENDFSHEEREKEVETWAQGVYKASGSAAGPRVGANKIQKHPRKSTSVGPTNVPEKAVGTTNVMESNEHDPNKISALRNHHRANMVKEKSLYPILKLKLLICKLKEWSCKA</sequence>
<feature type="region of interest" description="Disordered" evidence="1">
    <location>
        <begin position="151"/>
        <end position="180"/>
    </location>
</feature>
<evidence type="ECO:0000313" key="3">
    <source>
        <dbReference type="Proteomes" id="UP000187203"/>
    </source>
</evidence>
<dbReference type="AlphaFoldDB" id="A0A1R3FXE2"/>
<feature type="compositionally biased region" description="Basic and acidic residues" evidence="1">
    <location>
        <begin position="1"/>
        <end position="21"/>
    </location>
</feature>
<comment type="caution">
    <text evidence="2">The sequence shown here is derived from an EMBL/GenBank/DDBJ whole genome shotgun (WGS) entry which is preliminary data.</text>
</comment>
<organism evidence="2 3">
    <name type="scientific">Corchorus olitorius</name>
    <dbReference type="NCBI Taxonomy" id="93759"/>
    <lineage>
        <taxon>Eukaryota</taxon>
        <taxon>Viridiplantae</taxon>
        <taxon>Streptophyta</taxon>
        <taxon>Embryophyta</taxon>
        <taxon>Tracheophyta</taxon>
        <taxon>Spermatophyta</taxon>
        <taxon>Magnoliopsida</taxon>
        <taxon>eudicotyledons</taxon>
        <taxon>Gunneridae</taxon>
        <taxon>Pentapetalae</taxon>
        <taxon>rosids</taxon>
        <taxon>malvids</taxon>
        <taxon>Malvales</taxon>
        <taxon>Malvaceae</taxon>
        <taxon>Grewioideae</taxon>
        <taxon>Apeibeae</taxon>
        <taxon>Corchorus</taxon>
    </lineage>
</organism>
<dbReference type="Proteomes" id="UP000187203">
    <property type="component" value="Unassembled WGS sequence"/>
</dbReference>
<dbReference type="EMBL" id="AWUE01024543">
    <property type="protein sequence ID" value="OMO50465.1"/>
    <property type="molecule type" value="Genomic_DNA"/>
</dbReference>
<accession>A0A1R3FXE2</accession>
<gene>
    <name evidence="2" type="ORF">COLO4_38060</name>
</gene>
<reference evidence="3" key="1">
    <citation type="submission" date="2013-09" db="EMBL/GenBank/DDBJ databases">
        <title>Corchorus olitorius genome sequencing.</title>
        <authorList>
            <person name="Alam M."/>
            <person name="Haque M.S."/>
            <person name="Islam M.S."/>
            <person name="Emdad E.M."/>
            <person name="Islam M.M."/>
            <person name="Ahmed B."/>
            <person name="Halim A."/>
            <person name="Hossen Q.M.M."/>
            <person name="Hossain M.Z."/>
            <person name="Ahmed R."/>
            <person name="Khan M.M."/>
            <person name="Islam R."/>
            <person name="Rashid M.M."/>
            <person name="Khan S.A."/>
            <person name="Rahman M.S."/>
            <person name="Alam M."/>
            <person name="Yahiya A.S."/>
            <person name="Khan M.S."/>
            <person name="Azam M.S."/>
            <person name="Haque T."/>
            <person name="Lashkar M.Z.H."/>
            <person name="Akhand A.I."/>
            <person name="Morshed G."/>
            <person name="Roy S."/>
            <person name="Uddin K.S."/>
            <person name="Rabeya T."/>
            <person name="Hossain A.S."/>
            <person name="Chowdhury A."/>
            <person name="Snigdha A.R."/>
            <person name="Mortoza M.S."/>
            <person name="Matin S.A."/>
            <person name="Hoque S.M.E."/>
            <person name="Islam M.K."/>
            <person name="Roy D.K."/>
            <person name="Haider R."/>
            <person name="Moosa M.M."/>
            <person name="Elias S.M."/>
            <person name="Hasan A.M."/>
            <person name="Jahan S."/>
            <person name="Shafiuddin M."/>
            <person name="Mahmood N."/>
            <person name="Shommy N.S."/>
        </authorList>
    </citation>
    <scope>NUCLEOTIDE SEQUENCE [LARGE SCALE GENOMIC DNA]</scope>
    <source>
        <strain evidence="3">cv. O-4</strain>
    </source>
</reference>
<evidence type="ECO:0000313" key="2">
    <source>
        <dbReference type="EMBL" id="OMO50465.1"/>
    </source>
</evidence>